<feature type="transmembrane region" description="Helical" evidence="4">
    <location>
        <begin position="371"/>
        <end position="389"/>
    </location>
</feature>
<evidence type="ECO:0000256" key="3">
    <source>
        <dbReference type="ARBA" id="ARBA00023136"/>
    </source>
</evidence>
<organism evidence="6 7">
    <name type="scientific">Peredibacter starrii</name>
    <dbReference type="NCBI Taxonomy" id="28202"/>
    <lineage>
        <taxon>Bacteria</taxon>
        <taxon>Pseudomonadati</taxon>
        <taxon>Bdellovibrionota</taxon>
        <taxon>Bacteriovoracia</taxon>
        <taxon>Bacteriovoracales</taxon>
        <taxon>Bacteriovoracaceae</taxon>
        <taxon>Peredibacter</taxon>
    </lineage>
</organism>
<feature type="transmembrane region" description="Helical" evidence="4">
    <location>
        <begin position="245"/>
        <end position="266"/>
    </location>
</feature>
<feature type="transmembrane region" description="Helical" evidence="4">
    <location>
        <begin position="159"/>
        <end position="181"/>
    </location>
</feature>
<feature type="transmembrane region" description="Helical" evidence="4">
    <location>
        <begin position="77"/>
        <end position="95"/>
    </location>
</feature>
<dbReference type="Proteomes" id="UP001324634">
    <property type="component" value="Chromosome"/>
</dbReference>
<evidence type="ECO:0000259" key="5">
    <source>
        <dbReference type="PROSITE" id="PS50850"/>
    </source>
</evidence>
<feature type="transmembrane region" description="Helical" evidence="4">
    <location>
        <begin position="303"/>
        <end position="325"/>
    </location>
</feature>
<dbReference type="Gene3D" id="1.20.1250.20">
    <property type="entry name" value="MFS general substrate transporter like domains"/>
    <property type="match status" value="1"/>
</dbReference>
<feature type="transmembrane region" description="Helical" evidence="4">
    <location>
        <begin position="12"/>
        <end position="29"/>
    </location>
</feature>
<feature type="transmembrane region" description="Helical" evidence="4">
    <location>
        <begin position="101"/>
        <end position="122"/>
    </location>
</feature>
<evidence type="ECO:0000256" key="4">
    <source>
        <dbReference type="SAM" id="Phobius"/>
    </source>
</evidence>
<evidence type="ECO:0000313" key="7">
    <source>
        <dbReference type="Proteomes" id="UP001324634"/>
    </source>
</evidence>
<keyword evidence="2 4" id="KW-1133">Transmembrane helix</keyword>
<dbReference type="RefSeq" id="WP_321399234.1">
    <property type="nucleotide sequence ID" value="NZ_CP139487.1"/>
</dbReference>
<proteinExistence type="predicted"/>
<feature type="transmembrane region" description="Helical" evidence="4">
    <location>
        <begin position="345"/>
        <end position="365"/>
    </location>
</feature>
<accession>A0AAX4HU39</accession>
<dbReference type="InterPro" id="IPR020846">
    <property type="entry name" value="MFS_dom"/>
</dbReference>
<feature type="transmembrane region" description="Helical" evidence="4">
    <location>
        <begin position="278"/>
        <end position="297"/>
    </location>
</feature>
<sequence length="394" mass="41716">MNSTNSLSKSMVLVLATAVGVIVANNYYAQPLISMISKALGLAPELAGLVVTLTQAGYGIGVLLIVPLGDIYESRKLTLIMIGVGIVSLLGLAFATSVVPYFLAAFATGVGASTVQILVPLAASMVPETKRGQVIGNLMSGLMVGIMLSRPTASVLSDLFHWHAVFVLSAILMALIGLLLYKVLPEKQPTNPDLKYSQLLKSMYELFKTTPVLRYRAFYQACLFGAFCLFWTASPLLLLGPEFKLSQSAVALFALVGVAGAVSAPFAGKAADKGWTKAATYVAMISCSLSFLVSHFFPAGSFVALMSLVFAAILLDAGVTANLVLGQRAVFELPAEFRSRLNGLYIALIFIGGATGSALGAWAYARGGWELTSWVGFAMPVVALLTYITEKKTN</sequence>
<evidence type="ECO:0000313" key="6">
    <source>
        <dbReference type="EMBL" id="WPU66731.1"/>
    </source>
</evidence>
<feature type="transmembrane region" description="Helical" evidence="4">
    <location>
        <begin position="41"/>
        <end position="65"/>
    </location>
</feature>
<dbReference type="CDD" id="cd17324">
    <property type="entry name" value="MFS_NepI_like"/>
    <property type="match status" value="1"/>
</dbReference>
<feature type="transmembrane region" description="Helical" evidence="4">
    <location>
        <begin position="134"/>
        <end position="153"/>
    </location>
</feature>
<gene>
    <name evidence="6" type="ORF">SOO65_08225</name>
</gene>
<feature type="transmembrane region" description="Helical" evidence="4">
    <location>
        <begin position="217"/>
        <end position="239"/>
    </location>
</feature>
<evidence type="ECO:0000256" key="2">
    <source>
        <dbReference type="ARBA" id="ARBA00022989"/>
    </source>
</evidence>
<dbReference type="InterPro" id="IPR036259">
    <property type="entry name" value="MFS_trans_sf"/>
</dbReference>
<dbReference type="PANTHER" id="PTHR42910:SF1">
    <property type="entry name" value="MAJOR FACILITATOR SUPERFAMILY (MFS) PROFILE DOMAIN-CONTAINING PROTEIN"/>
    <property type="match status" value="1"/>
</dbReference>
<dbReference type="PROSITE" id="PS50850">
    <property type="entry name" value="MFS"/>
    <property type="match status" value="1"/>
</dbReference>
<dbReference type="Pfam" id="PF07690">
    <property type="entry name" value="MFS_1"/>
    <property type="match status" value="1"/>
</dbReference>
<keyword evidence="7" id="KW-1185">Reference proteome</keyword>
<name>A0AAX4HU39_9BACT</name>
<dbReference type="KEGG" id="psti:SOO65_08225"/>
<keyword evidence="3 4" id="KW-0472">Membrane</keyword>
<protein>
    <submittedName>
        <fullName evidence="6">MFS transporter</fullName>
    </submittedName>
</protein>
<evidence type="ECO:0000256" key="1">
    <source>
        <dbReference type="ARBA" id="ARBA00022692"/>
    </source>
</evidence>
<dbReference type="InterPro" id="IPR011701">
    <property type="entry name" value="MFS"/>
</dbReference>
<dbReference type="AlphaFoldDB" id="A0AAX4HU39"/>
<dbReference type="EMBL" id="CP139487">
    <property type="protein sequence ID" value="WPU66731.1"/>
    <property type="molecule type" value="Genomic_DNA"/>
</dbReference>
<keyword evidence="1 4" id="KW-0812">Transmembrane</keyword>
<dbReference type="SUPFAM" id="SSF103473">
    <property type="entry name" value="MFS general substrate transporter"/>
    <property type="match status" value="1"/>
</dbReference>
<reference evidence="6 7" key="1">
    <citation type="submission" date="2023-11" db="EMBL/GenBank/DDBJ databases">
        <title>Peredibacter starrii A3.12.</title>
        <authorList>
            <person name="Mitchell R.J."/>
        </authorList>
    </citation>
    <scope>NUCLEOTIDE SEQUENCE [LARGE SCALE GENOMIC DNA]</scope>
    <source>
        <strain evidence="6 7">A3.12</strain>
    </source>
</reference>
<dbReference type="GO" id="GO:0022857">
    <property type="term" value="F:transmembrane transporter activity"/>
    <property type="evidence" value="ECO:0007669"/>
    <property type="project" value="InterPro"/>
</dbReference>
<feature type="domain" description="Major facilitator superfamily (MFS) profile" evidence="5">
    <location>
        <begin position="11"/>
        <end position="394"/>
    </location>
</feature>
<dbReference type="PANTHER" id="PTHR42910">
    <property type="entry name" value="TRANSPORTER SCO4007-RELATED"/>
    <property type="match status" value="1"/>
</dbReference>